<keyword evidence="3" id="KW-1185">Reference proteome</keyword>
<protein>
    <submittedName>
        <fullName evidence="2">Uncharacterized protein</fullName>
    </submittedName>
</protein>
<evidence type="ECO:0000313" key="2">
    <source>
        <dbReference type="EMBL" id="KAJ8368029.1"/>
    </source>
</evidence>
<organism evidence="2 3">
    <name type="scientific">Synaphobranchus kaupii</name>
    <name type="common">Kaup's arrowtooth eel</name>
    <dbReference type="NCBI Taxonomy" id="118154"/>
    <lineage>
        <taxon>Eukaryota</taxon>
        <taxon>Metazoa</taxon>
        <taxon>Chordata</taxon>
        <taxon>Craniata</taxon>
        <taxon>Vertebrata</taxon>
        <taxon>Euteleostomi</taxon>
        <taxon>Actinopterygii</taxon>
        <taxon>Neopterygii</taxon>
        <taxon>Teleostei</taxon>
        <taxon>Anguilliformes</taxon>
        <taxon>Synaphobranchidae</taxon>
        <taxon>Synaphobranchus</taxon>
    </lineage>
</organism>
<sequence length="112" mass="11808">MGERLCRLKGKKVLELRSEHGREQCCSALELGSAGAATSRLRDAFPVLIAHFLNGPGTATGPRLNPVTSPHRAHADNTAQSDSPISSGEASGWLIEGSPPGDPEREEPEPGN</sequence>
<reference evidence="2" key="1">
    <citation type="journal article" date="2023" name="Science">
        <title>Genome structures resolve the early diversification of teleost fishes.</title>
        <authorList>
            <person name="Parey E."/>
            <person name="Louis A."/>
            <person name="Montfort J."/>
            <person name="Bouchez O."/>
            <person name="Roques C."/>
            <person name="Iampietro C."/>
            <person name="Lluch J."/>
            <person name="Castinel A."/>
            <person name="Donnadieu C."/>
            <person name="Desvignes T."/>
            <person name="Floi Bucao C."/>
            <person name="Jouanno E."/>
            <person name="Wen M."/>
            <person name="Mejri S."/>
            <person name="Dirks R."/>
            <person name="Jansen H."/>
            <person name="Henkel C."/>
            <person name="Chen W.J."/>
            <person name="Zahm M."/>
            <person name="Cabau C."/>
            <person name="Klopp C."/>
            <person name="Thompson A.W."/>
            <person name="Robinson-Rechavi M."/>
            <person name="Braasch I."/>
            <person name="Lecointre G."/>
            <person name="Bobe J."/>
            <person name="Postlethwait J.H."/>
            <person name="Berthelot C."/>
            <person name="Roest Crollius H."/>
            <person name="Guiguen Y."/>
        </authorList>
    </citation>
    <scope>NUCLEOTIDE SEQUENCE</scope>
    <source>
        <strain evidence="2">WJC10195</strain>
    </source>
</reference>
<name>A0A9Q1J555_SYNKA</name>
<dbReference type="AlphaFoldDB" id="A0A9Q1J555"/>
<dbReference type="EMBL" id="JAINUF010000003">
    <property type="protein sequence ID" value="KAJ8368029.1"/>
    <property type="molecule type" value="Genomic_DNA"/>
</dbReference>
<evidence type="ECO:0000256" key="1">
    <source>
        <dbReference type="SAM" id="MobiDB-lite"/>
    </source>
</evidence>
<feature type="region of interest" description="Disordered" evidence="1">
    <location>
        <begin position="55"/>
        <end position="112"/>
    </location>
</feature>
<proteinExistence type="predicted"/>
<feature type="compositionally biased region" description="Polar residues" evidence="1">
    <location>
        <begin position="77"/>
        <end position="89"/>
    </location>
</feature>
<accession>A0A9Q1J555</accession>
<gene>
    <name evidence="2" type="ORF">SKAU_G00080570</name>
</gene>
<dbReference type="Proteomes" id="UP001152622">
    <property type="component" value="Chromosome 3"/>
</dbReference>
<evidence type="ECO:0000313" key="3">
    <source>
        <dbReference type="Proteomes" id="UP001152622"/>
    </source>
</evidence>
<comment type="caution">
    <text evidence="2">The sequence shown here is derived from an EMBL/GenBank/DDBJ whole genome shotgun (WGS) entry which is preliminary data.</text>
</comment>